<organism evidence="1 2">
    <name type="scientific">Chrysemys picta bellii</name>
    <name type="common">Western painted turtle</name>
    <name type="synonym">Emys bellii</name>
    <dbReference type="NCBI Taxonomy" id="8478"/>
    <lineage>
        <taxon>Eukaryota</taxon>
        <taxon>Metazoa</taxon>
        <taxon>Chordata</taxon>
        <taxon>Craniata</taxon>
        <taxon>Vertebrata</taxon>
        <taxon>Euteleostomi</taxon>
        <taxon>Archelosauria</taxon>
        <taxon>Testudinata</taxon>
        <taxon>Testudines</taxon>
        <taxon>Cryptodira</taxon>
        <taxon>Durocryptodira</taxon>
        <taxon>Testudinoidea</taxon>
        <taxon>Emydidae</taxon>
        <taxon>Chrysemys</taxon>
    </lineage>
</organism>
<evidence type="ECO:0000313" key="2">
    <source>
        <dbReference type="Proteomes" id="UP000694380"/>
    </source>
</evidence>
<dbReference type="Proteomes" id="UP000694380">
    <property type="component" value="Unplaced"/>
</dbReference>
<accession>A0A8C3F8H6</accession>
<protein>
    <recommendedName>
        <fullName evidence="3">Eukaryotic translation initiation factor 6</fullName>
    </recommendedName>
</protein>
<keyword evidence="2" id="KW-1185">Reference proteome</keyword>
<evidence type="ECO:0000313" key="1">
    <source>
        <dbReference type="Ensembl" id="ENSCPBP00000002522.1"/>
    </source>
</evidence>
<dbReference type="Ensembl" id="ENSCPBT00000003082.1">
    <property type="protein sequence ID" value="ENSCPBP00000002522.1"/>
    <property type="gene ID" value="ENSCPBG00000002027.1"/>
</dbReference>
<reference evidence="1" key="1">
    <citation type="submission" date="2025-08" db="UniProtKB">
        <authorList>
            <consortium name="Ensembl"/>
        </authorList>
    </citation>
    <scope>IDENTIFICATION</scope>
</reference>
<evidence type="ECO:0008006" key="3">
    <source>
        <dbReference type="Google" id="ProtNLM"/>
    </source>
</evidence>
<dbReference type="GeneTree" id="ENSGT00970000195268"/>
<proteinExistence type="predicted"/>
<dbReference type="SUPFAM" id="SSF55909">
    <property type="entry name" value="Pentein"/>
    <property type="match status" value="1"/>
</dbReference>
<dbReference type="Gene3D" id="3.75.10.10">
    <property type="entry name" value="L-arginine/glycine Amidinotransferase, Chain A"/>
    <property type="match status" value="1"/>
</dbReference>
<dbReference type="AlphaFoldDB" id="A0A8C3F8H6"/>
<sequence length="54" mass="6002">MAVRASFENNHEIGCFAKLTNCYCLVAIGDALCQRWANHGLWPHPACRTFLPGP</sequence>
<reference evidence="1" key="2">
    <citation type="submission" date="2025-09" db="UniProtKB">
        <authorList>
            <consortium name="Ensembl"/>
        </authorList>
    </citation>
    <scope>IDENTIFICATION</scope>
</reference>
<name>A0A8C3F8H6_CHRPI</name>